<reference evidence="2 5" key="1">
    <citation type="journal article" date="2015" name="ISME J.">
        <title>Elemental sulfur and acetate can support life of a novel strictly anaerobic haloarchaeon.</title>
        <authorList>
            <person name="Sorokin D.Y."/>
            <person name="Kublanov I.V."/>
            <person name="Gavrilov S.N."/>
            <person name="Rojo D."/>
            <person name="Roman P."/>
            <person name="Golyshin P.N."/>
            <person name="Slepak V.Z."/>
            <person name="Smedile F."/>
            <person name="Ferrer M."/>
            <person name="Messina E."/>
            <person name="La Cono V."/>
            <person name="Yakimov M.M."/>
        </authorList>
    </citation>
    <scope>NUCLEOTIDE SEQUENCE [LARGE SCALE GENOMIC DNA]</scope>
    <source>
        <strain evidence="2 5">HSR2</strain>
    </source>
</reference>
<dbReference type="HOGENOM" id="CLU_054974_4_1_2"/>
<dbReference type="Proteomes" id="UP000069906">
    <property type="component" value="Chromosome"/>
</dbReference>
<dbReference type="PROSITE" id="PS51273">
    <property type="entry name" value="GATASE_TYPE_1"/>
    <property type="match status" value="1"/>
</dbReference>
<dbReference type="Proteomes" id="UP000060390">
    <property type="component" value="Chromosome"/>
</dbReference>
<dbReference type="KEGG" id="hsf:HLASA_0980"/>
<dbReference type="STRING" id="1604004.HLASA_0980"/>
<dbReference type="GO" id="GO:0016740">
    <property type="term" value="F:transferase activity"/>
    <property type="evidence" value="ECO:0007669"/>
    <property type="project" value="UniProtKB-KW"/>
</dbReference>
<evidence type="ECO:0000313" key="2">
    <source>
        <dbReference type="EMBL" id="AKH97481.1"/>
    </source>
</evidence>
<evidence type="ECO:0000313" key="3">
    <source>
        <dbReference type="EMBL" id="ALG81877.1"/>
    </source>
</evidence>
<dbReference type="PATRIC" id="fig|1604004.4.peg.1040"/>
<dbReference type="InterPro" id="IPR017926">
    <property type="entry name" value="GATASE"/>
</dbReference>
<feature type="domain" description="Glutamine amidotransferase" evidence="1">
    <location>
        <begin position="32"/>
        <end position="186"/>
    </location>
</feature>
<accession>A0A0F7P8J1</accession>
<dbReference type="AlphaFoldDB" id="A0A0F7P8J1"/>
<dbReference type="EMBL" id="CP011564">
    <property type="protein sequence ID" value="ALG81877.1"/>
    <property type="molecule type" value="Genomic_DNA"/>
</dbReference>
<dbReference type="PANTHER" id="PTHR42695:SF5">
    <property type="entry name" value="GLUTAMINE AMIDOTRANSFERASE YLR126C-RELATED"/>
    <property type="match status" value="1"/>
</dbReference>
<keyword evidence="2" id="KW-0436">Ligase</keyword>
<dbReference type="EC" id="6.3.5.2" evidence="2 3"/>
<dbReference type="GO" id="GO:0003922">
    <property type="term" value="F:GMP synthase (glutamine-hydrolyzing) activity"/>
    <property type="evidence" value="ECO:0007669"/>
    <property type="project" value="UniProtKB-EC"/>
</dbReference>
<reference evidence="3 4" key="3">
    <citation type="journal article" date="2016" name="Stand. Genomic Sci.">
        <title>Complete genome sequence of 'Halanaeroarchaeum sulfurireducens' M27-SA2, a sulfur-reducing and acetate-oxidizing haloarchaeon from the deep-sea hypersaline anoxic lake Medee.</title>
        <authorList>
            <person name="Messina E."/>
            <person name="Sorokin D.Y."/>
            <person name="Kublanov I.V."/>
            <person name="Toshchakov S."/>
            <person name="Lopatina A."/>
            <person name="Arcadi E."/>
            <person name="Smedile F."/>
            <person name="La Spada G."/>
            <person name="La Cono V."/>
            <person name="Yakimov M.M."/>
        </authorList>
    </citation>
    <scope>NUCLEOTIDE SEQUENCE [LARGE SCALE GENOMIC DNA]</scope>
    <source>
        <strain evidence="3 4">M27-SA2</strain>
    </source>
</reference>
<keyword evidence="2" id="KW-0315">Glutamine amidotransferase</keyword>
<name>A0A0F7P8J1_9EURY</name>
<proteinExistence type="predicted"/>
<keyword evidence="2" id="KW-0808">Transferase</keyword>
<dbReference type="PANTHER" id="PTHR42695">
    <property type="entry name" value="GLUTAMINE AMIDOTRANSFERASE YLR126C-RELATED"/>
    <property type="match status" value="1"/>
</dbReference>
<gene>
    <name evidence="2" type="primary">guaA2</name>
    <name evidence="3" type="synonym">guaA1</name>
    <name evidence="3" type="ORF">HLASA_0980</name>
    <name evidence="2" type="ORF">HLASF_0991</name>
</gene>
<dbReference type="CDD" id="cd01741">
    <property type="entry name" value="GATase1_1"/>
    <property type="match status" value="1"/>
</dbReference>
<dbReference type="GO" id="GO:0005829">
    <property type="term" value="C:cytosol"/>
    <property type="evidence" value="ECO:0007669"/>
    <property type="project" value="TreeGrafter"/>
</dbReference>
<dbReference type="EMBL" id="CP008874">
    <property type="protein sequence ID" value="AKH97481.1"/>
    <property type="molecule type" value="Genomic_DNA"/>
</dbReference>
<dbReference type="SUPFAM" id="SSF52317">
    <property type="entry name" value="Class I glutamine amidotransferase-like"/>
    <property type="match status" value="1"/>
</dbReference>
<sequence>MSIETHAFSMDTPRIALLNAGHAAVETRRNFERELDAELVEFNCPEGEFPSSFAFDGCVVTGSAASVYWDEPWIERLKQWVGEAVAAGLPFLGVCYGHQLLASVLGGEVEDMGEYELGYRTIHHDGENRLLDGIEEEFTAFTTHSDRVTQTPPGANVFARNDYGIQGFRTDRVFAVQFHPEYDLEMARTITKKKDLDEERIDAVLATITDENYRAASETKQLFDNFLAYVESVQTGRTTVESPTPQTD</sequence>
<evidence type="ECO:0000259" key="1">
    <source>
        <dbReference type="Pfam" id="PF00117"/>
    </source>
</evidence>
<dbReference type="Pfam" id="PF00117">
    <property type="entry name" value="GATase"/>
    <property type="match status" value="1"/>
</dbReference>
<dbReference type="Gene3D" id="3.40.50.880">
    <property type="match status" value="1"/>
</dbReference>
<evidence type="ECO:0000313" key="5">
    <source>
        <dbReference type="Proteomes" id="UP000069906"/>
    </source>
</evidence>
<organism evidence="2 5">
    <name type="scientific">Halanaeroarchaeum sulfurireducens</name>
    <dbReference type="NCBI Taxonomy" id="1604004"/>
    <lineage>
        <taxon>Archaea</taxon>
        <taxon>Methanobacteriati</taxon>
        <taxon>Methanobacteriota</taxon>
        <taxon>Stenosarchaea group</taxon>
        <taxon>Halobacteria</taxon>
        <taxon>Halobacteriales</taxon>
        <taxon>Halobacteriaceae</taxon>
        <taxon>Halanaeroarchaeum</taxon>
    </lineage>
</organism>
<dbReference type="InterPro" id="IPR029062">
    <property type="entry name" value="Class_I_gatase-like"/>
</dbReference>
<dbReference type="InterPro" id="IPR044992">
    <property type="entry name" value="ChyE-like"/>
</dbReference>
<dbReference type="KEGG" id="hsu:HLASF_0991"/>
<keyword evidence="5" id="KW-1185">Reference proteome</keyword>
<protein>
    <submittedName>
        <fullName evidence="2">GMP synthase-glutamine amidotransferase domain protein</fullName>
    </submittedName>
    <submittedName>
        <fullName evidence="3">GMP synthase-glutamine amidotransferase domainprotein</fullName>
        <ecNumber evidence="2 3">6.3.5.2</ecNumber>
    </submittedName>
</protein>
<evidence type="ECO:0000313" key="4">
    <source>
        <dbReference type="Proteomes" id="UP000060390"/>
    </source>
</evidence>
<reference evidence="4" key="2">
    <citation type="submission" date="2015-05" db="EMBL/GenBank/DDBJ databases">
        <title>Complete genome sequence of Halanaeroarchaeum sulfurireducens type strain M27-SA2, a sulfate-reducer haloarchaeon from marine anoxic lake Medee.</title>
        <authorList>
            <person name="Messina E."/>
            <person name="Kublanov I.V."/>
            <person name="Toshchakov S."/>
            <person name="Arcadi E."/>
            <person name="La Spada G."/>
            <person name="La Cono V."/>
            <person name="Yakimov M.M."/>
        </authorList>
    </citation>
    <scope>NUCLEOTIDE SEQUENCE [LARGE SCALE GENOMIC DNA]</scope>
    <source>
        <strain evidence="4">M27-SA2</strain>
    </source>
</reference>